<proteinExistence type="predicted"/>
<evidence type="ECO:0000313" key="2">
    <source>
        <dbReference type="Proteomes" id="UP000245119"/>
    </source>
</evidence>
<protein>
    <submittedName>
        <fullName evidence="1">Uncharacterized protein</fullName>
    </submittedName>
</protein>
<name>A0A2T7PRC1_POMCA</name>
<accession>A0A2T7PRC1</accession>
<dbReference type="EMBL" id="PZQS01000002">
    <property type="protein sequence ID" value="PVD35976.1"/>
    <property type="molecule type" value="Genomic_DNA"/>
</dbReference>
<gene>
    <name evidence="1" type="ORF">C0Q70_02945</name>
</gene>
<dbReference type="AlphaFoldDB" id="A0A2T7PRC1"/>
<evidence type="ECO:0000313" key="1">
    <source>
        <dbReference type="EMBL" id="PVD35976.1"/>
    </source>
</evidence>
<keyword evidence="2" id="KW-1185">Reference proteome</keyword>
<dbReference type="Proteomes" id="UP000245119">
    <property type="component" value="Linkage Group LG2"/>
</dbReference>
<reference evidence="1 2" key="1">
    <citation type="submission" date="2018-04" db="EMBL/GenBank/DDBJ databases">
        <title>The genome of golden apple snail Pomacea canaliculata provides insight into stress tolerance and invasive adaptation.</title>
        <authorList>
            <person name="Liu C."/>
            <person name="Liu B."/>
            <person name="Ren Y."/>
            <person name="Zhang Y."/>
            <person name="Wang H."/>
            <person name="Li S."/>
            <person name="Jiang F."/>
            <person name="Yin L."/>
            <person name="Zhang G."/>
            <person name="Qian W."/>
            <person name="Fan W."/>
        </authorList>
    </citation>
    <scope>NUCLEOTIDE SEQUENCE [LARGE SCALE GENOMIC DNA]</scope>
    <source>
        <strain evidence="1">SZHN2017</strain>
        <tissue evidence="1">Muscle</tissue>
    </source>
</reference>
<comment type="caution">
    <text evidence="1">The sequence shown here is derived from an EMBL/GenBank/DDBJ whole genome shotgun (WGS) entry which is preliminary data.</text>
</comment>
<sequence>MKWTSVSSLVVYRSFNLHDINLCPPQYKGSESPVRRVRSLTSRPLCRFLDCHRARAANTLDDLSARASRVPQPRASKRTCSRRLVVSDLHFSSR</sequence>
<organism evidence="1 2">
    <name type="scientific">Pomacea canaliculata</name>
    <name type="common">Golden apple snail</name>
    <dbReference type="NCBI Taxonomy" id="400727"/>
    <lineage>
        <taxon>Eukaryota</taxon>
        <taxon>Metazoa</taxon>
        <taxon>Spiralia</taxon>
        <taxon>Lophotrochozoa</taxon>
        <taxon>Mollusca</taxon>
        <taxon>Gastropoda</taxon>
        <taxon>Caenogastropoda</taxon>
        <taxon>Architaenioglossa</taxon>
        <taxon>Ampullarioidea</taxon>
        <taxon>Ampullariidae</taxon>
        <taxon>Pomacea</taxon>
    </lineage>
</organism>